<evidence type="ECO:0000256" key="1">
    <source>
        <dbReference type="SAM" id="Phobius"/>
    </source>
</evidence>
<dbReference type="AlphaFoldDB" id="A0A0H2S2E4"/>
<gene>
    <name evidence="2" type="ORF">SCHPADRAFT_119592</name>
</gene>
<keyword evidence="1" id="KW-1133">Transmembrane helix</keyword>
<keyword evidence="1" id="KW-0812">Transmembrane</keyword>
<reference evidence="2 3" key="1">
    <citation type="submission" date="2015-04" db="EMBL/GenBank/DDBJ databases">
        <title>Complete genome sequence of Schizopora paradoxa KUC8140, a cosmopolitan wood degrader in East Asia.</title>
        <authorList>
            <consortium name="DOE Joint Genome Institute"/>
            <person name="Min B."/>
            <person name="Park H."/>
            <person name="Jang Y."/>
            <person name="Kim J.-J."/>
            <person name="Kim K.H."/>
            <person name="Pangilinan J."/>
            <person name="Lipzen A."/>
            <person name="Riley R."/>
            <person name="Grigoriev I.V."/>
            <person name="Spatafora J.W."/>
            <person name="Choi I.-G."/>
        </authorList>
    </citation>
    <scope>NUCLEOTIDE SEQUENCE [LARGE SCALE GENOMIC DNA]</scope>
    <source>
        <strain evidence="2 3">KUC8140</strain>
    </source>
</reference>
<evidence type="ECO:0000313" key="3">
    <source>
        <dbReference type="Proteomes" id="UP000053477"/>
    </source>
</evidence>
<feature type="transmembrane region" description="Helical" evidence="1">
    <location>
        <begin position="109"/>
        <end position="130"/>
    </location>
</feature>
<dbReference type="EMBL" id="KQ085894">
    <property type="protein sequence ID" value="KLO18480.1"/>
    <property type="molecule type" value="Genomic_DNA"/>
</dbReference>
<accession>A0A0H2S2E4</accession>
<keyword evidence="1" id="KW-0472">Membrane</keyword>
<proteinExistence type="predicted"/>
<dbReference type="Proteomes" id="UP000053477">
    <property type="component" value="Unassembled WGS sequence"/>
</dbReference>
<protein>
    <submittedName>
        <fullName evidence="2">Uncharacterized protein</fullName>
    </submittedName>
</protein>
<keyword evidence="3" id="KW-1185">Reference proteome</keyword>
<name>A0A0H2S2E4_9AGAM</name>
<evidence type="ECO:0000313" key="2">
    <source>
        <dbReference type="EMBL" id="KLO18480.1"/>
    </source>
</evidence>
<sequence>MIFSLSGFLLRFFSHREITFFPHSIFSSSSILPPFKPLNKKPPKAPPLLRHVMSEVDFETHRNALASAPYTFAFRGSLRFCPLELQSRCGARTDGVILACIEQLYNFRYLVITLSIFETPHLVLFLFLLLPFTIYRMNTLLLSYSMTSSTIQDIRICNIFPNARLYTMHKFAVCELARLPRCSIHKFYLCPDLVGALKVNSESDRHHLHSSTIYSSLL</sequence>
<dbReference type="InParanoid" id="A0A0H2S2E4"/>
<organism evidence="2 3">
    <name type="scientific">Schizopora paradoxa</name>
    <dbReference type="NCBI Taxonomy" id="27342"/>
    <lineage>
        <taxon>Eukaryota</taxon>
        <taxon>Fungi</taxon>
        <taxon>Dikarya</taxon>
        <taxon>Basidiomycota</taxon>
        <taxon>Agaricomycotina</taxon>
        <taxon>Agaricomycetes</taxon>
        <taxon>Hymenochaetales</taxon>
        <taxon>Schizoporaceae</taxon>
        <taxon>Schizopora</taxon>
    </lineage>
</organism>